<protein>
    <submittedName>
        <fullName evidence="2">Uncharacterized protein</fullName>
    </submittedName>
</protein>
<dbReference type="Proteomes" id="UP001430953">
    <property type="component" value="Unassembled WGS sequence"/>
</dbReference>
<proteinExistence type="predicted"/>
<organism evidence="2 3">
    <name type="scientific">Cardiocondyla obscurior</name>
    <dbReference type="NCBI Taxonomy" id="286306"/>
    <lineage>
        <taxon>Eukaryota</taxon>
        <taxon>Metazoa</taxon>
        <taxon>Ecdysozoa</taxon>
        <taxon>Arthropoda</taxon>
        <taxon>Hexapoda</taxon>
        <taxon>Insecta</taxon>
        <taxon>Pterygota</taxon>
        <taxon>Neoptera</taxon>
        <taxon>Endopterygota</taxon>
        <taxon>Hymenoptera</taxon>
        <taxon>Apocrita</taxon>
        <taxon>Aculeata</taxon>
        <taxon>Formicoidea</taxon>
        <taxon>Formicidae</taxon>
        <taxon>Myrmicinae</taxon>
        <taxon>Cardiocondyla</taxon>
    </lineage>
</organism>
<sequence>MLTWTVVKFLEENSVEAIPTSWINNNKYNYILAREKAKKAENVSDLNSEISSNEENKKKV</sequence>
<evidence type="ECO:0000313" key="2">
    <source>
        <dbReference type="EMBL" id="KAL0110654.1"/>
    </source>
</evidence>
<accession>A0AAW2F7W6</accession>
<dbReference type="EMBL" id="JADYXP020000014">
    <property type="protein sequence ID" value="KAL0110654.1"/>
    <property type="molecule type" value="Genomic_DNA"/>
</dbReference>
<comment type="caution">
    <text evidence="2">The sequence shown here is derived from an EMBL/GenBank/DDBJ whole genome shotgun (WGS) entry which is preliminary data.</text>
</comment>
<feature type="compositionally biased region" description="Polar residues" evidence="1">
    <location>
        <begin position="44"/>
        <end position="53"/>
    </location>
</feature>
<keyword evidence="3" id="KW-1185">Reference proteome</keyword>
<gene>
    <name evidence="2" type="ORF">PUN28_013919</name>
</gene>
<reference evidence="2 3" key="1">
    <citation type="submission" date="2023-03" db="EMBL/GenBank/DDBJ databases">
        <title>High recombination rates correlate with genetic variation in Cardiocondyla obscurior ants.</title>
        <authorList>
            <person name="Errbii M."/>
        </authorList>
    </citation>
    <scope>NUCLEOTIDE SEQUENCE [LARGE SCALE GENOMIC DNA]</scope>
    <source>
        <strain evidence="2">Alpha-2009</strain>
        <tissue evidence="2">Whole body</tissue>
    </source>
</reference>
<name>A0AAW2F7W6_9HYME</name>
<evidence type="ECO:0000256" key="1">
    <source>
        <dbReference type="SAM" id="MobiDB-lite"/>
    </source>
</evidence>
<dbReference type="AlphaFoldDB" id="A0AAW2F7W6"/>
<feature type="region of interest" description="Disordered" evidence="1">
    <location>
        <begin position="40"/>
        <end position="60"/>
    </location>
</feature>
<evidence type="ECO:0000313" key="3">
    <source>
        <dbReference type="Proteomes" id="UP001430953"/>
    </source>
</evidence>